<accession>A1CLL4</accession>
<keyword evidence="2" id="KW-1185">Reference proteome</keyword>
<dbReference type="KEGG" id="act:ACLA_042610"/>
<sequence>MGKNDRPSDETWLGVMTLRNKGLEVSLPRPFQRELWDLMENNVLMTVFSRSEA</sequence>
<dbReference type="VEuPathDB" id="FungiDB:ACLA_042610"/>
<organism evidence="1 2">
    <name type="scientific">Aspergillus clavatus (strain ATCC 1007 / CBS 513.65 / DSM 816 / NCTC 3887 / NRRL 1 / QM 1276 / 107)</name>
    <dbReference type="NCBI Taxonomy" id="344612"/>
    <lineage>
        <taxon>Eukaryota</taxon>
        <taxon>Fungi</taxon>
        <taxon>Dikarya</taxon>
        <taxon>Ascomycota</taxon>
        <taxon>Pezizomycotina</taxon>
        <taxon>Eurotiomycetes</taxon>
        <taxon>Eurotiomycetidae</taxon>
        <taxon>Eurotiales</taxon>
        <taxon>Aspergillaceae</taxon>
        <taxon>Aspergillus</taxon>
        <taxon>Aspergillus subgen. Fumigati</taxon>
    </lineage>
</organism>
<dbReference type="HOGENOM" id="CLU_3068210_0_0_1"/>
<dbReference type="EMBL" id="DS027056">
    <property type="protein sequence ID" value="EAW10038.1"/>
    <property type="molecule type" value="Genomic_DNA"/>
</dbReference>
<proteinExistence type="predicted"/>
<protein>
    <submittedName>
        <fullName evidence="1">Uncharacterized protein</fullName>
    </submittedName>
</protein>
<dbReference type="RefSeq" id="XP_001271464.1">
    <property type="nucleotide sequence ID" value="XM_001271463.1"/>
</dbReference>
<reference evidence="1 2" key="1">
    <citation type="journal article" date="2008" name="PLoS Genet.">
        <title>Genomic islands in the pathogenic filamentous fungus Aspergillus fumigatus.</title>
        <authorList>
            <person name="Fedorova N.D."/>
            <person name="Khaldi N."/>
            <person name="Joardar V.S."/>
            <person name="Maiti R."/>
            <person name="Amedeo P."/>
            <person name="Anderson M.J."/>
            <person name="Crabtree J."/>
            <person name="Silva J.C."/>
            <person name="Badger J.H."/>
            <person name="Albarraq A."/>
            <person name="Angiuoli S."/>
            <person name="Bussey H."/>
            <person name="Bowyer P."/>
            <person name="Cotty P.J."/>
            <person name="Dyer P.S."/>
            <person name="Egan A."/>
            <person name="Galens K."/>
            <person name="Fraser-Liggett C.M."/>
            <person name="Haas B.J."/>
            <person name="Inman J.M."/>
            <person name="Kent R."/>
            <person name="Lemieux S."/>
            <person name="Malavazi I."/>
            <person name="Orvis J."/>
            <person name="Roemer T."/>
            <person name="Ronning C.M."/>
            <person name="Sundaram J.P."/>
            <person name="Sutton G."/>
            <person name="Turner G."/>
            <person name="Venter J.C."/>
            <person name="White O.R."/>
            <person name="Whitty B.R."/>
            <person name="Youngman P."/>
            <person name="Wolfe K.H."/>
            <person name="Goldman G.H."/>
            <person name="Wortman J.R."/>
            <person name="Jiang B."/>
            <person name="Denning D.W."/>
            <person name="Nierman W.C."/>
        </authorList>
    </citation>
    <scope>NUCLEOTIDE SEQUENCE [LARGE SCALE GENOMIC DNA]</scope>
    <source>
        <strain evidence="2">ATCC 1007 / CBS 513.65 / DSM 816 / NCTC 3887 / NRRL 1</strain>
    </source>
</reference>
<dbReference type="Proteomes" id="UP000006701">
    <property type="component" value="Unassembled WGS sequence"/>
</dbReference>
<name>A1CLL4_ASPCL</name>
<gene>
    <name evidence="1" type="ORF">ACLA_042610</name>
</gene>
<evidence type="ECO:0000313" key="2">
    <source>
        <dbReference type="Proteomes" id="UP000006701"/>
    </source>
</evidence>
<dbReference type="AlphaFoldDB" id="A1CLL4"/>
<dbReference type="GeneID" id="4703186"/>
<evidence type="ECO:0000313" key="1">
    <source>
        <dbReference type="EMBL" id="EAW10038.1"/>
    </source>
</evidence>